<dbReference type="InterPro" id="IPR010488">
    <property type="entry name" value="Zeta_toxin_domain"/>
</dbReference>
<evidence type="ECO:0000259" key="7">
    <source>
        <dbReference type="Pfam" id="PF06414"/>
    </source>
</evidence>
<protein>
    <recommendedName>
        <fullName evidence="5">UDP-N-acetylglucosamine kinase</fullName>
        <ecNumber evidence="2">2.7.1.176</ecNumber>
    </recommendedName>
    <alternativeName>
        <fullName evidence="5">UDP-N-acetylglucosamine kinase</fullName>
    </alternativeName>
</protein>
<keyword evidence="3" id="KW-0547">Nucleotide-binding</keyword>
<proteinExistence type="inferred from homology"/>
<dbReference type="EMBL" id="RQYT01000171">
    <property type="protein sequence ID" value="RRD45854.1"/>
    <property type="molecule type" value="Genomic_DNA"/>
</dbReference>
<dbReference type="AlphaFoldDB" id="A0A3P1WGY6"/>
<evidence type="ECO:0000256" key="5">
    <source>
        <dbReference type="ARBA" id="ARBA00032897"/>
    </source>
</evidence>
<dbReference type="EC" id="2.7.1.176" evidence="2"/>
<accession>A0A3P1WGY6</accession>
<gene>
    <name evidence="8" type="ORF">EII35_15705</name>
</gene>
<dbReference type="GO" id="GO:0016301">
    <property type="term" value="F:kinase activity"/>
    <property type="evidence" value="ECO:0007669"/>
    <property type="project" value="InterPro"/>
</dbReference>
<evidence type="ECO:0000256" key="3">
    <source>
        <dbReference type="ARBA" id="ARBA00022741"/>
    </source>
</evidence>
<evidence type="ECO:0000256" key="1">
    <source>
        <dbReference type="ARBA" id="ARBA00009104"/>
    </source>
</evidence>
<reference evidence="8 9" key="1">
    <citation type="submission" date="2018-11" db="EMBL/GenBank/DDBJ databases">
        <title>Genomes From Bacteria Associated with the Canine Oral Cavity: a Test Case for Automated Genome-Based Taxonomic Assignment.</title>
        <authorList>
            <person name="Coil D.A."/>
            <person name="Jospin G."/>
            <person name="Darling A.E."/>
            <person name="Wallis C."/>
            <person name="Davis I.J."/>
            <person name="Harris S."/>
            <person name="Eisen J.A."/>
            <person name="Holcombe L.J."/>
            <person name="O'Flynn C."/>
        </authorList>
    </citation>
    <scope>NUCLEOTIDE SEQUENCE [LARGE SCALE GENOMIC DNA]</scope>
    <source>
        <strain evidence="8 9">OH2822_COT-296</strain>
    </source>
</reference>
<name>A0A3P1WGY6_9ACTN</name>
<comment type="similarity">
    <text evidence="1">Belongs to the zeta toxin family.</text>
</comment>
<sequence>GKPRRRRSDLHDRLLGEVWSRFPEVRQERRAVVLAGPPGAGKSTTLQRVLQEEVAGFVHVDADEFKSLLLHEAVADGSYESWLKPARVKELETQGERFFPLDLATLV</sequence>
<organism evidence="8 9">
    <name type="scientific">Arachnia propionica</name>
    <dbReference type="NCBI Taxonomy" id="1750"/>
    <lineage>
        <taxon>Bacteria</taxon>
        <taxon>Bacillati</taxon>
        <taxon>Actinomycetota</taxon>
        <taxon>Actinomycetes</taxon>
        <taxon>Propionibacteriales</taxon>
        <taxon>Propionibacteriaceae</taxon>
        <taxon>Arachnia</taxon>
    </lineage>
</organism>
<feature type="domain" description="Zeta toxin" evidence="7">
    <location>
        <begin position="27"/>
        <end position="69"/>
    </location>
</feature>
<comment type="caution">
    <text evidence="8">The sequence shown here is derived from an EMBL/GenBank/DDBJ whole genome shotgun (WGS) entry which is preliminary data.</text>
</comment>
<dbReference type="GO" id="GO:0005524">
    <property type="term" value="F:ATP binding"/>
    <property type="evidence" value="ECO:0007669"/>
    <property type="project" value="UniProtKB-KW"/>
</dbReference>
<evidence type="ECO:0000256" key="2">
    <source>
        <dbReference type="ARBA" id="ARBA00011963"/>
    </source>
</evidence>
<keyword evidence="4" id="KW-0067">ATP-binding</keyword>
<dbReference type="Pfam" id="PF06414">
    <property type="entry name" value="Zeta_toxin"/>
    <property type="match status" value="1"/>
</dbReference>
<evidence type="ECO:0000313" key="9">
    <source>
        <dbReference type="Proteomes" id="UP000280935"/>
    </source>
</evidence>
<feature type="non-terminal residue" evidence="8">
    <location>
        <position position="107"/>
    </location>
</feature>
<dbReference type="InterPro" id="IPR027417">
    <property type="entry name" value="P-loop_NTPase"/>
</dbReference>
<evidence type="ECO:0000313" key="8">
    <source>
        <dbReference type="EMBL" id="RRD45854.1"/>
    </source>
</evidence>
<dbReference type="Proteomes" id="UP000280935">
    <property type="component" value="Unassembled WGS sequence"/>
</dbReference>
<evidence type="ECO:0000256" key="6">
    <source>
        <dbReference type="ARBA" id="ARBA00048178"/>
    </source>
</evidence>
<dbReference type="Gene3D" id="3.40.50.300">
    <property type="entry name" value="P-loop containing nucleotide triphosphate hydrolases"/>
    <property type="match status" value="1"/>
</dbReference>
<feature type="non-terminal residue" evidence="8">
    <location>
        <position position="1"/>
    </location>
</feature>
<comment type="catalytic activity">
    <reaction evidence="6">
        <text>UDP-N-acetyl-alpha-D-glucosamine + ATP = UDP-N-acetyl-alpha-D-glucosamine 3'-phosphate + ADP + H(+)</text>
        <dbReference type="Rhea" id="RHEA:32671"/>
        <dbReference type="ChEBI" id="CHEBI:15378"/>
        <dbReference type="ChEBI" id="CHEBI:30616"/>
        <dbReference type="ChEBI" id="CHEBI:57705"/>
        <dbReference type="ChEBI" id="CHEBI:64353"/>
        <dbReference type="ChEBI" id="CHEBI:456216"/>
        <dbReference type="EC" id="2.7.1.176"/>
    </reaction>
</comment>
<evidence type="ECO:0000256" key="4">
    <source>
        <dbReference type="ARBA" id="ARBA00022840"/>
    </source>
</evidence>
<dbReference type="SUPFAM" id="SSF52540">
    <property type="entry name" value="P-loop containing nucleoside triphosphate hydrolases"/>
    <property type="match status" value="1"/>
</dbReference>